<dbReference type="AlphaFoldDB" id="A0A8J2IL07"/>
<dbReference type="EMBL" id="CAJSTJ010000077">
    <property type="protein sequence ID" value="CAG7555919.1"/>
    <property type="molecule type" value="Genomic_DNA"/>
</dbReference>
<evidence type="ECO:0000313" key="1">
    <source>
        <dbReference type="EMBL" id="CAG7555919.1"/>
    </source>
</evidence>
<organism evidence="1 2">
    <name type="scientific">Fusarium equiseti</name>
    <name type="common">Fusarium scirpi</name>
    <dbReference type="NCBI Taxonomy" id="61235"/>
    <lineage>
        <taxon>Eukaryota</taxon>
        <taxon>Fungi</taxon>
        <taxon>Dikarya</taxon>
        <taxon>Ascomycota</taxon>
        <taxon>Pezizomycotina</taxon>
        <taxon>Sordariomycetes</taxon>
        <taxon>Hypocreomycetidae</taxon>
        <taxon>Hypocreales</taxon>
        <taxon>Nectriaceae</taxon>
        <taxon>Fusarium</taxon>
        <taxon>Fusarium incarnatum-equiseti species complex</taxon>
    </lineage>
</organism>
<sequence>MYQVHCLVQDADSRSKCITAHDDDDGTTDDVALTDLEIESGRLRMRNTALHHQLMAARQGTATTRMADPKQEYESLHQLGKNRSPHTTSCSTLEPPSFVNFYIHIYQGQRSGTHMVVLDDEFMIVQSEGRWRPESLAPNWASCLLGPSLESLARLHACMSQTVSTCNSTWGGQPLLHYIDLPTERAEWTAYPRQIVTTRLCLQWKGELTKANNLNKKGSEDSQAADVWNRTAWS</sequence>
<dbReference type="Proteomes" id="UP000693738">
    <property type="component" value="Unassembled WGS sequence"/>
</dbReference>
<gene>
    <name evidence="1" type="ORF">FEQUK3_LOCUS1624</name>
</gene>
<evidence type="ECO:0000313" key="2">
    <source>
        <dbReference type="Proteomes" id="UP000693738"/>
    </source>
</evidence>
<reference evidence="1" key="1">
    <citation type="submission" date="2021-05" db="EMBL/GenBank/DDBJ databases">
        <authorList>
            <person name="Khan N."/>
        </authorList>
    </citation>
    <scope>NUCLEOTIDE SEQUENCE</scope>
</reference>
<proteinExistence type="predicted"/>
<accession>A0A8J2IL07</accession>
<protein>
    <submittedName>
        <fullName evidence="1">Uncharacterized protein</fullName>
    </submittedName>
</protein>
<comment type="caution">
    <text evidence="1">The sequence shown here is derived from an EMBL/GenBank/DDBJ whole genome shotgun (WGS) entry which is preliminary data.</text>
</comment>
<name>A0A8J2IL07_FUSEQ</name>